<dbReference type="Proteomes" id="UP000198926">
    <property type="component" value="Unassembled WGS sequence"/>
</dbReference>
<dbReference type="SUPFAM" id="SSF159270">
    <property type="entry name" value="YmcC-like"/>
    <property type="match status" value="1"/>
</dbReference>
<proteinExistence type="predicted"/>
<keyword evidence="1" id="KW-0449">Lipoprotein</keyword>
<dbReference type="RefSeq" id="WP_090204126.1">
    <property type="nucleotide sequence ID" value="NZ_FOZM01000001.1"/>
</dbReference>
<keyword evidence="2" id="KW-1185">Reference proteome</keyword>
<dbReference type="InterPro" id="IPR023373">
    <property type="entry name" value="YmcC_sf"/>
</dbReference>
<reference evidence="1 2" key="1">
    <citation type="submission" date="2016-10" db="EMBL/GenBank/DDBJ databases">
        <authorList>
            <person name="de Groot N.N."/>
        </authorList>
    </citation>
    <scope>NUCLEOTIDE SEQUENCE [LARGE SCALE GENOMIC DNA]</scope>
    <source>
        <strain evidence="1 2">DSM 29433</strain>
    </source>
</reference>
<dbReference type="PROSITE" id="PS51257">
    <property type="entry name" value="PROKAR_LIPOPROTEIN"/>
    <property type="match status" value="1"/>
</dbReference>
<organism evidence="1 2">
    <name type="scientific">Yoonia litorea</name>
    <dbReference type="NCBI Taxonomy" id="1123755"/>
    <lineage>
        <taxon>Bacteria</taxon>
        <taxon>Pseudomonadati</taxon>
        <taxon>Pseudomonadota</taxon>
        <taxon>Alphaproteobacteria</taxon>
        <taxon>Rhodobacterales</taxon>
        <taxon>Paracoccaceae</taxon>
        <taxon>Yoonia</taxon>
    </lineage>
</organism>
<sequence>MRLLALITLLVGISACGPLQQTTILSTSLDLATDLAGFDTDDTSPDPRSGLSREMIENAPQDLMLFAPVSEDDASLLARVTENNGYVTWAEDRGIAIITQNGLVAGTRGLGNDLMGADLSVVYNALVSGQGRYARVHDYIGGNDAIVRARFECQVQTIRDDVLEIYGQRRNVRLVGEGCAGRAGQFSNLYWIASSGQIWQSRQWISAPVGEIDIQMLR</sequence>
<evidence type="ECO:0000313" key="2">
    <source>
        <dbReference type="Proteomes" id="UP000198926"/>
    </source>
</evidence>
<dbReference type="EMBL" id="FOZM01000001">
    <property type="protein sequence ID" value="SFS05185.1"/>
    <property type="molecule type" value="Genomic_DNA"/>
</dbReference>
<dbReference type="Gene3D" id="2.40.360.10">
    <property type="entry name" value="YmcC-like"/>
    <property type="match status" value="1"/>
</dbReference>
<evidence type="ECO:0000313" key="1">
    <source>
        <dbReference type="EMBL" id="SFS05185.1"/>
    </source>
</evidence>
<name>A0A1I6LNZ6_9RHOB</name>
<protein>
    <submittedName>
        <fullName evidence="1">Group 4 capsule polysaccharide lipoprotein gfcB, YjbF</fullName>
    </submittedName>
</protein>
<dbReference type="InterPro" id="IPR021308">
    <property type="entry name" value="GfcB"/>
</dbReference>
<accession>A0A1I6LNZ6</accession>
<gene>
    <name evidence="1" type="ORF">SAMN05444714_0756</name>
</gene>
<dbReference type="STRING" id="1123755.SAMN05444714_0756"/>
<dbReference type="AlphaFoldDB" id="A0A1I6LNZ6"/>
<dbReference type="OrthoDB" id="6237231at2"/>
<dbReference type="Pfam" id="PF11102">
    <property type="entry name" value="YjbF"/>
    <property type="match status" value="1"/>
</dbReference>